<organism evidence="2 3">
    <name type="scientific">Metarhizium album (strain ARSEF 1941)</name>
    <dbReference type="NCBI Taxonomy" id="1081103"/>
    <lineage>
        <taxon>Eukaryota</taxon>
        <taxon>Fungi</taxon>
        <taxon>Dikarya</taxon>
        <taxon>Ascomycota</taxon>
        <taxon>Pezizomycotina</taxon>
        <taxon>Sordariomycetes</taxon>
        <taxon>Hypocreomycetidae</taxon>
        <taxon>Hypocreales</taxon>
        <taxon>Clavicipitaceae</taxon>
        <taxon>Metarhizium</taxon>
    </lineage>
</organism>
<sequence length="392" mass="43009">MSAKNDGLDMSNLSADTRTLYSPGREEFEILQAYNSLIEAGGRPVCPLGETSLISKHPGRYLEILGPWVNKPLVNLPIDWKGIFEQQLSNWHFFRAWQRSNRQLEALPDMCTSDAPLHDCSDGGDHSSYRGGYSSRAAKLEAHLAMARRRLSHCGFTKSFTFDLDFGRQDEWTTWIEYLSFECYCCDLHSRSPHLKPTSLHDVESGTITDHVAVQVQKEHTRRQSGVDDCTSVGTSTSHLVGACSSPAGTPKQAQYDTFPSRNDAYSAGDGAASNKDGIIPRSGGLISPGSGATCNEMGGASANLNDTNHHSLILRWALLQEPKIAAKYATSQGGTSAAENIWSTTHSPGRKRHWDGTLCSKIPVVIQNEASRQANNGNGGDQEHKRFRNSI</sequence>
<proteinExistence type="predicted"/>
<evidence type="ECO:0000256" key="1">
    <source>
        <dbReference type="SAM" id="MobiDB-lite"/>
    </source>
</evidence>
<evidence type="ECO:0000313" key="3">
    <source>
        <dbReference type="Proteomes" id="UP000030816"/>
    </source>
</evidence>
<reference evidence="2 3" key="1">
    <citation type="journal article" date="2014" name="Proc. Natl. Acad. Sci. U.S.A.">
        <title>Trajectory and genomic determinants of fungal-pathogen speciation and host adaptation.</title>
        <authorList>
            <person name="Hu X."/>
            <person name="Xiao G."/>
            <person name="Zheng P."/>
            <person name="Shang Y."/>
            <person name="Su Y."/>
            <person name="Zhang X."/>
            <person name="Liu X."/>
            <person name="Zhan S."/>
            <person name="St Leger R.J."/>
            <person name="Wang C."/>
        </authorList>
    </citation>
    <scope>NUCLEOTIDE SEQUENCE [LARGE SCALE GENOMIC DNA]</scope>
    <source>
        <strain evidence="2 3">ARSEF 1941</strain>
    </source>
</reference>
<dbReference type="AlphaFoldDB" id="A0A0B2WYR1"/>
<dbReference type="RefSeq" id="XP_040679775.1">
    <property type="nucleotide sequence ID" value="XM_040821970.1"/>
</dbReference>
<dbReference type="Proteomes" id="UP000030816">
    <property type="component" value="Unassembled WGS sequence"/>
</dbReference>
<dbReference type="GeneID" id="63737626"/>
<gene>
    <name evidence="2" type="ORF">MAM_03171</name>
</gene>
<accession>A0A0B2WYR1</accession>
<name>A0A0B2WYR1_METAS</name>
<dbReference type="EMBL" id="AZHE01000006">
    <property type="protein sequence ID" value="KHN98709.1"/>
    <property type="molecule type" value="Genomic_DNA"/>
</dbReference>
<protein>
    <submittedName>
        <fullName evidence="2">Uncharacterized protein</fullName>
    </submittedName>
</protein>
<keyword evidence="3" id="KW-1185">Reference proteome</keyword>
<dbReference type="HOGENOM" id="CLU_636283_0_0_1"/>
<dbReference type="STRING" id="1081103.A0A0B2WYR1"/>
<dbReference type="OrthoDB" id="5419928at2759"/>
<comment type="caution">
    <text evidence="2">The sequence shown here is derived from an EMBL/GenBank/DDBJ whole genome shotgun (WGS) entry which is preliminary data.</text>
</comment>
<evidence type="ECO:0000313" key="2">
    <source>
        <dbReference type="EMBL" id="KHN98709.1"/>
    </source>
</evidence>
<feature type="region of interest" description="Disordered" evidence="1">
    <location>
        <begin position="372"/>
        <end position="392"/>
    </location>
</feature>